<dbReference type="GO" id="GO:0015297">
    <property type="term" value="F:antiporter activity"/>
    <property type="evidence" value="ECO:0007669"/>
    <property type="project" value="InterPro"/>
</dbReference>
<dbReference type="AlphaFoldDB" id="A0A1H0HLG5"/>
<evidence type="ECO:0000256" key="2">
    <source>
        <dbReference type="ARBA" id="ARBA00010110"/>
    </source>
</evidence>
<accession>A0A1H0HLG5</accession>
<dbReference type="Pfam" id="PF01758">
    <property type="entry name" value="SBF"/>
    <property type="match status" value="1"/>
</dbReference>
<dbReference type="EMBL" id="FNII01000016">
    <property type="protein sequence ID" value="SDO20059.1"/>
    <property type="molecule type" value="Genomic_DNA"/>
</dbReference>
<comment type="subcellular location">
    <subcellularLocation>
        <location evidence="1">Cell membrane</location>
        <topology evidence="1">Multi-pass membrane protein</topology>
    </subcellularLocation>
</comment>
<evidence type="ECO:0000313" key="9">
    <source>
        <dbReference type="EMBL" id="SDO20059.1"/>
    </source>
</evidence>
<feature type="transmembrane region" description="Helical" evidence="8">
    <location>
        <begin position="161"/>
        <end position="178"/>
    </location>
</feature>
<dbReference type="PANTHER" id="PTHR43057">
    <property type="entry name" value="ARSENITE EFFLUX TRANSPORTER"/>
    <property type="match status" value="1"/>
</dbReference>
<evidence type="ECO:0000256" key="4">
    <source>
        <dbReference type="ARBA" id="ARBA00022475"/>
    </source>
</evidence>
<evidence type="ECO:0000256" key="8">
    <source>
        <dbReference type="SAM" id="Phobius"/>
    </source>
</evidence>
<keyword evidence="10" id="KW-1185">Reference proteome</keyword>
<dbReference type="RefSeq" id="WP_089707571.1">
    <property type="nucleotide sequence ID" value="NZ_FNII01000016.1"/>
</dbReference>
<dbReference type="Gene3D" id="1.20.1530.20">
    <property type="match status" value="1"/>
</dbReference>
<keyword evidence="4" id="KW-1003">Cell membrane</keyword>
<keyword evidence="3" id="KW-0813">Transport</keyword>
<keyword evidence="5 8" id="KW-0812">Transmembrane</keyword>
<proteinExistence type="inferred from homology"/>
<name>A0A1H0HLG5_9GAMM</name>
<evidence type="ECO:0000256" key="7">
    <source>
        <dbReference type="ARBA" id="ARBA00023136"/>
    </source>
</evidence>
<feature type="transmembrane region" description="Helical" evidence="8">
    <location>
        <begin position="226"/>
        <end position="248"/>
    </location>
</feature>
<dbReference type="STRING" id="416873.SAMN04487951_1163"/>
<dbReference type="InterPro" id="IPR002657">
    <property type="entry name" value="BilAc:Na_symport/Acr3"/>
</dbReference>
<reference evidence="10" key="1">
    <citation type="submission" date="2016-10" db="EMBL/GenBank/DDBJ databases">
        <authorList>
            <person name="Varghese N."/>
            <person name="Submissions S."/>
        </authorList>
    </citation>
    <scope>NUCLEOTIDE SEQUENCE [LARGE SCALE GENOMIC DNA]</scope>
    <source>
        <strain evidence="10">CGMCC 1.6494</strain>
    </source>
</reference>
<dbReference type="GO" id="GO:0005886">
    <property type="term" value="C:plasma membrane"/>
    <property type="evidence" value="ECO:0007669"/>
    <property type="project" value="UniProtKB-SubCell"/>
</dbReference>
<sequence>MRETLEKYQVWLYLMAIFAGMGVGVRWDAVQSWEVALWPLLGALLYATFTQVPLLHISLAFRDRRFMAALVLGNFMAMPLVVWGLVTLFALEGGILLGVLLVLLVPCTDWFISFTHLGQGDSARAIAATPVLLLLQLVLLPLYVAVIMGEQLAGAQLLSELLPAFGGLILTPLLFAWLTEKGAERYALLKRGVSVMGWLPVPLLAAVVFLIAASQVQLVVDTRETLWQVAMIFVLYLLAAALLGKGLSSMCRLPIASGRTLAFSLGTRNSFVVLPLAIALPEIWTAAVVVIVLQSLVELLGMLVYLKWLPRLINERAADPYE</sequence>
<evidence type="ECO:0000313" key="10">
    <source>
        <dbReference type="Proteomes" id="UP000199677"/>
    </source>
</evidence>
<evidence type="ECO:0000256" key="5">
    <source>
        <dbReference type="ARBA" id="ARBA00022692"/>
    </source>
</evidence>
<evidence type="ECO:0000256" key="6">
    <source>
        <dbReference type="ARBA" id="ARBA00022989"/>
    </source>
</evidence>
<dbReference type="InterPro" id="IPR038770">
    <property type="entry name" value="Na+/solute_symporter_sf"/>
</dbReference>
<feature type="transmembrane region" description="Helical" evidence="8">
    <location>
        <begin position="198"/>
        <end position="220"/>
    </location>
</feature>
<dbReference type="InterPro" id="IPR004706">
    <property type="entry name" value="Arsenical-R_Acr3"/>
</dbReference>
<gene>
    <name evidence="9" type="ORF">SAMN04487951_1163</name>
</gene>
<evidence type="ECO:0000256" key="3">
    <source>
        <dbReference type="ARBA" id="ARBA00022448"/>
    </source>
</evidence>
<feature type="transmembrane region" description="Helical" evidence="8">
    <location>
        <begin position="12"/>
        <end position="29"/>
    </location>
</feature>
<keyword evidence="6 8" id="KW-1133">Transmembrane helix</keyword>
<evidence type="ECO:0000256" key="1">
    <source>
        <dbReference type="ARBA" id="ARBA00004651"/>
    </source>
</evidence>
<dbReference type="GO" id="GO:0015104">
    <property type="term" value="F:antimonite transmembrane transporter activity"/>
    <property type="evidence" value="ECO:0007669"/>
    <property type="project" value="TreeGrafter"/>
</dbReference>
<dbReference type="Proteomes" id="UP000199677">
    <property type="component" value="Unassembled WGS sequence"/>
</dbReference>
<comment type="similarity">
    <text evidence="2">Belongs to the arsenical resistance-3 (ACR3) (TC 2.A.59) family.</text>
</comment>
<keyword evidence="7 8" id="KW-0472">Membrane</keyword>
<feature type="transmembrane region" description="Helical" evidence="8">
    <location>
        <begin position="95"/>
        <end position="114"/>
    </location>
</feature>
<feature type="transmembrane region" description="Helical" evidence="8">
    <location>
        <begin position="67"/>
        <end position="89"/>
    </location>
</feature>
<organism evidence="9 10">
    <name type="scientific">Vreelandella arcis</name>
    <dbReference type="NCBI Taxonomy" id="416873"/>
    <lineage>
        <taxon>Bacteria</taxon>
        <taxon>Pseudomonadati</taxon>
        <taxon>Pseudomonadota</taxon>
        <taxon>Gammaproteobacteria</taxon>
        <taxon>Oceanospirillales</taxon>
        <taxon>Halomonadaceae</taxon>
        <taxon>Vreelandella</taxon>
    </lineage>
</organism>
<feature type="transmembrane region" description="Helical" evidence="8">
    <location>
        <begin position="35"/>
        <end position="55"/>
    </location>
</feature>
<dbReference type="GO" id="GO:0015105">
    <property type="term" value="F:arsenite transmembrane transporter activity"/>
    <property type="evidence" value="ECO:0007669"/>
    <property type="project" value="TreeGrafter"/>
</dbReference>
<dbReference type="OrthoDB" id="3254016at2"/>
<feature type="transmembrane region" description="Helical" evidence="8">
    <location>
        <begin position="126"/>
        <end position="149"/>
    </location>
</feature>
<dbReference type="PANTHER" id="PTHR43057:SF1">
    <property type="entry name" value="ARSENICAL-RESISTANCE PROTEIN 3"/>
    <property type="match status" value="1"/>
</dbReference>
<protein>
    <submittedName>
        <fullName evidence="9">Arsenite efflux pump ArsB, ACR3 family</fullName>
    </submittedName>
</protein>